<dbReference type="STRING" id="457427.SSOG_09047"/>
<evidence type="ECO:0000259" key="2">
    <source>
        <dbReference type="Pfam" id="PF04909"/>
    </source>
</evidence>
<dbReference type="InterPro" id="IPR032465">
    <property type="entry name" value="ACMSD"/>
</dbReference>
<dbReference type="SUPFAM" id="SSF51556">
    <property type="entry name" value="Metallo-dependent hydrolases"/>
    <property type="match status" value="1"/>
</dbReference>
<sequence>MSRIEAPARLPSQAGHDLLCIRLHNRLHIRFRSMSERTLDGMTDVRTADKTAAGVSDVEKLDAFCHVLPRDYAERLFALDGVAAVANLRRRIMNIPALVDLDVRFRQLDEFPGYRQIINLAAPPVEDFGDPKLSADFARQGNDGLASLVAGHPDRFIGFCAAVSLTDVDTAIAELDRAVHQLGAVGVQIYTHVRGHPLDEDRFEPFWRRCAELDLLVQVHPCRNSSWADYPTEERSKYEIWWTFGWEYDLSAFMARIVFSGVLERYPALKFLIHHGGSMIPHFSGRVGPGWDQLGSRTPPHQREDVTGYPLTKRPVDYFRMFYADTALFGATHALRCAVEFFGSERVLFGSDSPYDPEKGPGYIRSAIADVHALDLTDEQRAGVFAGNVRRLLGSRLPT</sequence>
<dbReference type="GO" id="GO:0019748">
    <property type="term" value="P:secondary metabolic process"/>
    <property type="evidence" value="ECO:0007669"/>
    <property type="project" value="TreeGrafter"/>
</dbReference>
<evidence type="ECO:0000313" key="3">
    <source>
        <dbReference type="EMBL" id="EFL29333.1"/>
    </source>
</evidence>
<reference evidence="3 4" key="1">
    <citation type="submission" date="2009-02" db="EMBL/GenBank/DDBJ databases">
        <title>Annotation of Streptomyces hygroscopicus strain ATCC 53653.</title>
        <authorList>
            <consortium name="The Broad Institute Genome Sequencing Platform"/>
            <consortium name="Broad Institute Microbial Sequencing Center"/>
            <person name="Fischbach M."/>
            <person name="Godfrey P."/>
            <person name="Ward D."/>
            <person name="Young S."/>
            <person name="Zeng Q."/>
            <person name="Koehrsen M."/>
            <person name="Alvarado L."/>
            <person name="Berlin A.M."/>
            <person name="Bochicchio J."/>
            <person name="Borenstein D."/>
            <person name="Chapman S.B."/>
            <person name="Chen Z."/>
            <person name="Engels R."/>
            <person name="Freedman E."/>
            <person name="Gellesch M."/>
            <person name="Goldberg J."/>
            <person name="Griggs A."/>
            <person name="Gujja S."/>
            <person name="Heilman E.R."/>
            <person name="Heiman D.I."/>
            <person name="Hepburn T.A."/>
            <person name="Howarth C."/>
            <person name="Jen D."/>
            <person name="Larson L."/>
            <person name="Lewis B."/>
            <person name="Mehta T."/>
            <person name="Park D."/>
            <person name="Pearson M."/>
            <person name="Richards J."/>
            <person name="Roberts A."/>
            <person name="Saif S."/>
            <person name="Shea T.D."/>
            <person name="Shenoy N."/>
            <person name="Sisk P."/>
            <person name="Stolte C."/>
            <person name="Sykes S.N."/>
            <person name="Thomson T."/>
            <person name="Walk T."/>
            <person name="White J."/>
            <person name="Yandava C."/>
            <person name="Straight P."/>
            <person name="Clardy J."/>
            <person name="Hung D."/>
            <person name="Kolter R."/>
            <person name="Mekalanos J."/>
            <person name="Walker S."/>
            <person name="Walsh C.T."/>
            <person name="Wieland-Brown L.C."/>
            <person name="Haas B."/>
            <person name="Nusbaum C."/>
            <person name="Birren B."/>
        </authorList>
    </citation>
    <scope>NUCLEOTIDE SEQUENCE [LARGE SCALE GENOMIC DNA]</scope>
    <source>
        <strain evidence="3 4">ATCC 53653</strain>
    </source>
</reference>
<dbReference type="AlphaFoldDB" id="D9WL58"/>
<dbReference type="HOGENOM" id="CLU_039329_1_1_11"/>
<feature type="domain" description="Amidohydrolase-related" evidence="2">
    <location>
        <begin position="123"/>
        <end position="394"/>
    </location>
</feature>
<protein>
    <submittedName>
        <fullName evidence="3">2-amino-3-carboxylmuconate-6-semialdehyde decarboxylase</fullName>
    </submittedName>
</protein>
<evidence type="ECO:0000256" key="1">
    <source>
        <dbReference type="ARBA" id="ARBA00023239"/>
    </source>
</evidence>
<dbReference type="InterPro" id="IPR032466">
    <property type="entry name" value="Metal_Hydrolase"/>
</dbReference>
<dbReference type="PANTHER" id="PTHR21240:SF28">
    <property type="entry name" value="ISO-OROTATE DECARBOXYLASE (EUROFUNG)"/>
    <property type="match status" value="1"/>
</dbReference>
<dbReference type="GO" id="GO:0005737">
    <property type="term" value="C:cytoplasm"/>
    <property type="evidence" value="ECO:0007669"/>
    <property type="project" value="TreeGrafter"/>
</dbReference>
<name>D9WL58_9ACTN</name>
<dbReference type="Proteomes" id="UP000003963">
    <property type="component" value="Unassembled WGS sequence"/>
</dbReference>
<dbReference type="InterPro" id="IPR006680">
    <property type="entry name" value="Amidohydro-rel"/>
</dbReference>
<dbReference type="PANTHER" id="PTHR21240">
    <property type="entry name" value="2-AMINO-3-CARBOXYLMUCONATE-6-SEMIALDEHYDE DECARBOXYLASE"/>
    <property type="match status" value="1"/>
</dbReference>
<accession>D9WL58</accession>
<dbReference type="GO" id="GO:0016831">
    <property type="term" value="F:carboxy-lyase activity"/>
    <property type="evidence" value="ECO:0007669"/>
    <property type="project" value="InterPro"/>
</dbReference>
<proteinExistence type="predicted"/>
<keyword evidence="4" id="KW-1185">Reference proteome</keyword>
<gene>
    <name evidence="3" type="ORF">SSOG_09047</name>
</gene>
<dbReference type="EMBL" id="GG657754">
    <property type="protein sequence ID" value="EFL29333.1"/>
    <property type="molecule type" value="Genomic_DNA"/>
</dbReference>
<dbReference type="Pfam" id="PF04909">
    <property type="entry name" value="Amidohydro_2"/>
    <property type="match status" value="1"/>
</dbReference>
<dbReference type="GO" id="GO:0016787">
    <property type="term" value="F:hydrolase activity"/>
    <property type="evidence" value="ECO:0007669"/>
    <property type="project" value="InterPro"/>
</dbReference>
<dbReference type="Gene3D" id="3.20.20.140">
    <property type="entry name" value="Metal-dependent hydrolases"/>
    <property type="match status" value="1"/>
</dbReference>
<organism evidence="3 4">
    <name type="scientific">Streptomyces himastatinicus ATCC 53653</name>
    <dbReference type="NCBI Taxonomy" id="457427"/>
    <lineage>
        <taxon>Bacteria</taxon>
        <taxon>Bacillati</taxon>
        <taxon>Actinomycetota</taxon>
        <taxon>Actinomycetes</taxon>
        <taxon>Kitasatosporales</taxon>
        <taxon>Streptomycetaceae</taxon>
        <taxon>Streptomyces</taxon>
        <taxon>Streptomyces violaceusniger group</taxon>
    </lineage>
</organism>
<keyword evidence="1" id="KW-0456">Lyase</keyword>
<evidence type="ECO:0000313" key="4">
    <source>
        <dbReference type="Proteomes" id="UP000003963"/>
    </source>
</evidence>